<dbReference type="GO" id="GO:0005847">
    <property type="term" value="C:mRNA cleavage and polyadenylation specificity factor complex"/>
    <property type="evidence" value="ECO:0007669"/>
    <property type="project" value="InterPro"/>
</dbReference>
<evidence type="ECO:0000313" key="8">
    <source>
        <dbReference type="Proteomes" id="UP000196158"/>
    </source>
</evidence>
<comment type="subcellular location">
    <subcellularLocation>
        <location evidence="1 4">Nucleus</location>
    </subcellularLocation>
</comment>
<keyword evidence="3 4" id="KW-0539">Nucleus</keyword>
<accession>A0A1X7R850</accession>
<feature type="compositionally biased region" description="Basic and acidic residues" evidence="5">
    <location>
        <begin position="585"/>
        <end position="598"/>
    </location>
</feature>
<feature type="domain" description="Beta-Casp" evidence="6">
    <location>
        <begin position="254"/>
        <end position="377"/>
    </location>
</feature>
<dbReference type="CDD" id="cd16293">
    <property type="entry name" value="CPSF2-like_MBL-fold"/>
    <property type="match status" value="1"/>
</dbReference>
<dbReference type="GO" id="GO:0006397">
    <property type="term" value="P:mRNA processing"/>
    <property type="evidence" value="ECO:0007669"/>
    <property type="project" value="UniProtKB-KW"/>
</dbReference>
<dbReference type="InterPro" id="IPR025069">
    <property type="entry name" value="Cpsf2_C"/>
</dbReference>
<dbReference type="InterPro" id="IPR022712">
    <property type="entry name" value="Beta_Casp"/>
</dbReference>
<evidence type="ECO:0000259" key="6">
    <source>
        <dbReference type="SMART" id="SM01027"/>
    </source>
</evidence>
<dbReference type="Pfam" id="PF16661">
    <property type="entry name" value="Lactamase_B_6"/>
    <property type="match status" value="1"/>
</dbReference>
<feature type="compositionally biased region" description="Acidic residues" evidence="5">
    <location>
        <begin position="474"/>
        <end position="488"/>
    </location>
</feature>
<dbReference type="InterPro" id="IPR035639">
    <property type="entry name" value="CPSF2_MBL"/>
</dbReference>
<evidence type="ECO:0000256" key="1">
    <source>
        <dbReference type="ARBA" id="ARBA00004123"/>
    </source>
</evidence>
<evidence type="ECO:0000256" key="5">
    <source>
        <dbReference type="SAM" id="MobiDB-lite"/>
    </source>
</evidence>
<dbReference type="Gene3D" id="3.60.15.10">
    <property type="entry name" value="Ribonuclease Z/Hydroxyacylglutathione hydrolase-like"/>
    <property type="match status" value="2"/>
</dbReference>
<evidence type="ECO:0000256" key="4">
    <source>
        <dbReference type="RuleBase" id="RU365006"/>
    </source>
</evidence>
<name>A0A1X7R850_9SACH</name>
<reference evidence="7 8" key="1">
    <citation type="submission" date="2017-04" db="EMBL/GenBank/DDBJ databases">
        <authorList>
            <person name="Afonso C.L."/>
            <person name="Miller P.J."/>
            <person name="Scott M.A."/>
            <person name="Spackman E."/>
            <person name="Goraichik I."/>
            <person name="Dimitrov K.M."/>
            <person name="Suarez D.L."/>
            <person name="Swayne D.E."/>
        </authorList>
    </citation>
    <scope>NUCLEOTIDE SEQUENCE [LARGE SCALE GENOMIC DNA]</scope>
</reference>
<keyword evidence="8" id="KW-1185">Reference proteome</keyword>
<feature type="region of interest" description="Disordered" evidence="5">
    <location>
        <begin position="449"/>
        <end position="493"/>
    </location>
</feature>
<dbReference type="STRING" id="1789683.A0A1X7R850"/>
<dbReference type="InterPro" id="IPR036866">
    <property type="entry name" value="RibonucZ/Hydroxyglut_hydro"/>
</dbReference>
<dbReference type="PANTHER" id="PTHR45922">
    <property type="entry name" value="CLEAVAGE AND POLYADENYLATION SPECIFICITY FACTOR SUBUNIT 2"/>
    <property type="match status" value="1"/>
</dbReference>
<dbReference type="Proteomes" id="UP000196158">
    <property type="component" value="Unassembled WGS sequence"/>
</dbReference>
<dbReference type="EMBL" id="FXLY01000008">
    <property type="protein sequence ID" value="SMN21629.1"/>
    <property type="molecule type" value="Genomic_DNA"/>
</dbReference>
<dbReference type="SUPFAM" id="SSF56281">
    <property type="entry name" value="Metallo-hydrolase/oxidoreductase"/>
    <property type="match status" value="1"/>
</dbReference>
<dbReference type="OrthoDB" id="64353at2759"/>
<evidence type="ECO:0000256" key="2">
    <source>
        <dbReference type="ARBA" id="ARBA00022664"/>
    </source>
</evidence>
<dbReference type="InterPro" id="IPR027075">
    <property type="entry name" value="CPSF2"/>
</dbReference>
<dbReference type="SMART" id="SM01027">
    <property type="entry name" value="Beta-Casp"/>
    <property type="match status" value="1"/>
</dbReference>
<keyword evidence="2 4" id="KW-0507">mRNA processing</keyword>
<sequence>MAYKLQTLEDGSGLCVGTIIRFETVTILLDPAWSNTKISYEKAVTFWSTIIPDVDIILISQSTADCLGAYPLLFFNFLSHFISRIHVYATLPITNLGRVATIDLYVSGGIAGPYESNEMDIEDIESAFDFIEALKFSQDVDLRSRYDGLSMTAYNSGYSPGSSIWCITNYSEKLLYARNWNHSKSTILNAAALLDSSGKSLSALTRPSSVITSLTHFGSSRPLKRRVNMYNEALRKALVGGGSVIIPCEIGGNFLDLLAMTHNFLYERSNNGKQSKVPILLVSYAKGRTVTYAQSMLEWLSSSVIKKWENRNGRSPFDVNSILKPVTPKEVLKQKGPAICFVSEVDSCISETMKNIAEISNVTVLLTSNRENNQPVLDKMKGEWLEQSSGKLQEGTNISYSTTAEFEIVNLKPLKDESLTKFNDRIDRRRKERKEEEIALRKESKLSGSFAHSFGEGQGVLNNENDGTIGSANNDDDDEDDEDDDDLIDILKGKGKNNKVQEIPMDTIISSNSSIKNRMFHFKPVKHKIDEYGSFVNIDQFLPKEEDGQNENSVGNQKRYVGDDEDENGDSYDALNRSKKQKKDKQKEKENEERKKKEKMKFDNLEYLDAKNHPCLRTFQKDTATISCQLSFINLDNIVDQRSTSVIWPTLKPRKIILLGSKDMQDENVMSILNKREIEIVNIPYNENVEFDTIVKTLDISLDVELDQSLRWQRIGEGHTVAHVIGKLVKEAPSQKSGSTRSKLVLKPITNSNKRHTNGSLSIGDVRLVEVRRKLLELNHKAEFKGEGTLVVDGQVAVRKVSDGETVINGFPSDIFDTVKSTITDMLAKV</sequence>
<gene>
    <name evidence="7" type="ORF">KASA_0K03080G</name>
</gene>
<keyword evidence="4" id="KW-0694">RNA-binding</keyword>
<evidence type="ECO:0000256" key="3">
    <source>
        <dbReference type="ARBA" id="ARBA00023242"/>
    </source>
</evidence>
<proteinExistence type="inferred from homology"/>
<dbReference type="Pfam" id="PF13299">
    <property type="entry name" value="CPSF100_C"/>
    <property type="match status" value="1"/>
</dbReference>
<organism evidence="7 8">
    <name type="scientific">Maudiozyma saulgeensis</name>
    <dbReference type="NCBI Taxonomy" id="1789683"/>
    <lineage>
        <taxon>Eukaryota</taxon>
        <taxon>Fungi</taxon>
        <taxon>Dikarya</taxon>
        <taxon>Ascomycota</taxon>
        <taxon>Saccharomycotina</taxon>
        <taxon>Saccharomycetes</taxon>
        <taxon>Saccharomycetales</taxon>
        <taxon>Saccharomycetaceae</taxon>
        <taxon>Maudiozyma</taxon>
    </lineage>
</organism>
<dbReference type="Gene3D" id="3.40.50.10890">
    <property type="match status" value="1"/>
</dbReference>
<comment type="similarity">
    <text evidence="4">Belongs to the metallo-beta-lactamase superfamily. RNA-metabolizing metallo-beta-lactamase-like family. CPSF2/YSH1 subfamily.</text>
</comment>
<evidence type="ECO:0000313" key="7">
    <source>
        <dbReference type="EMBL" id="SMN21629.1"/>
    </source>
</evidence>
<dbReference type="AlphaFoldDB" id="A0A1X7R850"/>
<feature type="region of interest" description="Disordered" evidence="5">
    <location>
        <begin position="543"/>
        <end position="598"/>
    </location>
</feature>
<dbReference type="PANTHER" id="PTHR45922:SF1">
    <property type="entry name" value="CLEAVAGE AND POLYADENYLATION SPECIFICITY FACTOR SUBUNIT 2"/>
    <property type="match status" value="1"/>
</dbReference>
<feature type="compositionally biased region" description="Polar residues" evidence="5">
    <location>
        <begin position="460"/>
        <end position="473"/>
    </location>
</feature>
<dbReference type="InterPro" id="IPR001279">
    <property type="entry name" value="Metallo-B-lactamas"/>
</dbReference>
<protein>
    <recommendedName>
        <fullName evidence="4">Cleavage and polyadenylation specificity factor subunit 2</fullName>
    </recommendedName>
    <alternativeName>
        <fullName evidence="4">Cleavage and polyadenylation specificity factor 100 kDa subunit</fullName>
    </alternativeName>
</protein>
<dbReference type="GO" id="GO:0003723">
    <property type="term" value="F:RNA binding"/>
    <property type="evidence" value="ECO:0007669"/>
    <property type="project" value="UniProtKB-KW"/>
</dbReference>